<evidence type="ECO:0000313" key="1">
    <source>
        <dbReference type="EMBL" id="OGG05077.1"/>
    </source>
</evidence>
<protein>
    <submittedName>
        <fullName evidence="1">Uncharacterized protein</fullName>
    </submittedName>
</protein>
<organism evidence="1 2">
    <name type="scientific">Candidatus Gottesmanbacteria bacterium RBG_16_52_11</name>
    <dbReference type="NCBI Taxonomy" id="1798374"/>
    <lineage>
        <taxon>Bacteria</taxon>
        <taxon>Candidatus Gottesmaniibacteriota</taxon>
    </lineage>
</organism>
<dbReference type="Proteomes" id="UP000178448">
    <property type="component" value="Unassembled WGS sequence"/>
</dbReference>
<sequence>MGTRKLIAFLILLFLVIAGIYGIYLVNRSRLSAVNTFDECVSMGYPILESYPRKCITPDGRSLTEAAGNVQPGK</sequence>
<reference evidence="1 2" key="1">
    <citation type="journal article" date="2016" name="Nat. Commun.">
        <title>Thousands of microbial genomes shed light on interconnected biogeochemical processes in an aquifer system.</title>
        <authorList>
            <person name="Anantharaman K."/>
            <person name="Brown C.T."/>
            <person name="Hug L.A."/>
            <person name="Sharon I."/>
            <person name="Castelle C.J."/>
            <person name="Probst A.J."/>
            <person name="Thomas B.C."/>
            <person name="Singh A."/>
            <person name="Wilkins M.J."/>
            <person name="Karaoz U."/>
            <person name="Brodie E.L."/>
            <person name="Williams K.H."/>
            <person name="Hubbard S.S."/>
            <person name="Banfield J.F."/>
        </authorList>
    </citation>
    <scope>NUCLEOTIDE SEQUENCE [LARGE SCALE GENOMIC DNA]</scope>
</reference>
<dbReference type="STRING" id="1798374.A2Z33_07400"/>
<comment type="caution">
    <text evidence="1">The sequence shown here is derived from an EMBL/GenBank/DDBJ whole genome shotgun (WGS) entry which is preliminary data.</text>
</comment>
<accession>A0A1F5YYP0</accession>
<dbReference type="AlphaFoldDB" id="A0A1F5YYP0"/>
<gene>
    <name evidence="1" type="ORF">A2Z33_07400</name>
</gene>
<dbReference type="EMBL" id="MFJD01000001">
    <property type="protein sequence ID" value="OGG05077.1"/>
    <property type="molecule type" value="Genomic_DNA"/>
</dbReference>
<evidence type="ECO:0000313" key="2">
    <source>
        <dbReference type="Proteomes" id="UP000178448"/>
    </source>
</evidence>
<name>A0A1F5YYP0_9BACT</name>
<proteinExistence type="predicted"/>